<reference evidence="3" key="1">
    <citation type="submission" date="2019-03" db="EMBL/GenBank/DDBJ databases">
        <title>Weissella sp. 26KH-42 Genome sequencing.</title>
        <authorList>
            <person name="Heo J."/>
            <person name="Kim S.-J."/>
            <person name="Kim J.-S."/>
            <person name="Hong S.-B."/>
            <person name="Kwon S.-W."/>
        </authorList>
    </citation>
    <scope>NUCLEOTIDE SEQUENCE [LARGE SCALE GENOMIC DNA]</scope>
    <source>
        <strain evidence="3">26KH-42</strain>
    </source>
</reference>
<dbReference type="RefSeq" id="WP_133363338.1">
    <property type="nucleotide sequence ID" value="NZ_CP037940.1"/>
</dbReference>
<dbReference type="Gene3D" id="3.10.290.10">
    <property type="entry name" value="RNA-binding S4 domain"/>
    <property type="match status" value="1"/>
</dbReference>
<dbReference type="Proteomes" id="UP000292886">
    <property type="component" value="Chromosome"/>
</dbReference>
<sequence length="73" mass="8383">MTEVFIDTPYVMLQQLLKMENIVSSGGQVKWFLQENQVMVNGEHDDRRGRKLYPGDEIAVPDFGSFVIRAHEA</sequence>
<dbReference type="EMBL" id="CP037940">
    <property type="protein sequence ID" value="QBO36260.1"/>
    <property type="molecule type" value="Genomic_DNA"/>
</dbReference>
<accession>A0A4P6YU58</accession>
<dbReference type="KEGG" id="wei:EQG49_07195"/>
<proteinExistence type="predicted"/>
<gene>
    <name evidence="2" type="primary">yaaA</name>
    <name evidence="2" type="ORF">EQG49_07195</name>
</gene>
<dbReference type="Pfam" id="PF13275">
    <property type="entry name" value="S4_2"/>
    <property type="match status" value="1"/>
</dbReference>
<evidence type="ECO:0000313" key="3">
    <source>
        <dbReference type="Proteomes" id="UP000292886"/>
    </source>
</evidence>
<evidence type="ECO:0000256" key="1">
    <source>
        <dbReference type="PROSITE-ProRule" id="PRU00182"/>
    </source>
</evidence>
<dbReference type="InterPro" id="IPR014330">
    <property type="entry name" value="RNA-bd_S4-rel_YaaA"/>
</dbReference>
<dbReference type="GO" id="GO:0003723">
    <property type="term" value="F:RNA binding"/>
    <property type="evidence" value="ECO:0007669"/>
    <property type="project" value="UniProtKB-KW"/>
</dbReference>
<dbReference type="OrthoDB" id="9811532at2"/>
<keyword evidence="1" id="KW-0694">RNA-binding</keyword>
<dbReference type="SUPFAM" id="SSF55174">
    <property type="entry name" value="Alpha-L RNA-binding motif"/>
    <property type="match status" value="1"/>
</dbReference>
<organism evidence="2 3">
    <name type="scientific">Periweissella cryptocerci</name>
    <dbReference type="NCBI Taxonomy" id="2506420"/>
    <lineage>
        <taxon>Bacteria</taxon>
        <taxon>Bacillati</taxon>
        <taxon>Bacillota</taxon>
        <taxon>Bacilli</taxon>
        <taxon>Lactobacillales</taxon>
        <taxon>Lactobacillaceae</taxon>
        <taxon>Periweissella</taxon>
    </lineage>
</organism>
<dbReference type="NCBIfam" id="TIGR02988">
    <property type="entry name" value="YaaA_near_RecF"/>
    <property type="match status" value="1"/>
</dbReference>
<keyword evidence="3" id="KW-1185">Reference proteome</keyword>
<dbReference type="CDD" id="cd00165">
    <property type="entry name" value="S4"/>
    <property type="match status" value="1"/>
</dbReference>
<name>A0A4P6YU58_9LACO</name>
<protein>
    <submittedName>
        <fullName evidence="2">S4 domain-containing protein YaaA</fullName>
    </submittedName>
</protein>
<dbReference type="PROSITE" id="PS50889">
    <property type="entry name" value="S4"/>
    <property type="match status" value="1"/>
</dbReference>
<dbReference type="AlphaFoldDB" id="A0A4P6YU58"/>
<dbReference type="InterPro" id="IPR036986">
    <property type="entry name" value="S4_RNA-bd_sf"/>
</dbReference>
<evidence type="ECO:0000313" key="2">
    <source>
        <dbReference type="EMBL" id="QBO36260.1"/>
    </source>
</evidence>